<gene>
    <name evidence="1" type="ORF">SAMN05216289_11368</name>
</gene>
<dbReference type="EMBL" id="FOVF01000013">
    <property type="protein sequence ID" value="SFN31189.1"/>
    <property type="molecule type" value="Genomic_DNA"/>
</dbReference>
<dbReference type="STRING" id="578942.SAMN05216289_11368"/>
<evidence type="ECO:0000313" key="2">
    <source>
        <dbReference type="Proteomes" id="UP000198575"/>
    </source>
</evidence>
<dbReference type="AlphaFoldDB" id="A0A1I4Y136"/>
<accession>A0A1I4Y136</accession>
<name>A0A1I4Y136_9GAMM</name>
<dbReference type="Proteomes" id="UP000198575">
    <property type="component" value="Unassembled WGS sequence"/>
</dbReference>
<sequence>MQCPAAHKTCARSGRGPLPILLSLLLLLSGTVCYANGCPIGDWTYSESSLQKARGRIKSTAHKSVSSRIQCGLAIDEAFDGAAVFPKECSACVREYVGFLLDMTQYERLAAEQTASAKSRSDYYESEIRTRRKLAEFLRALPQEDWTRATWTRNFEGLGDAMERMHDGHDYHVAATLAADRDMSVKTFETWARAIRSCDEWDFVQGQNRDLPALKEALLCVDECKLALTRILDRSRIGAVDGPNIDLALSALLPANEDCPIHPASN</sequence>
<reference evidence="1 2" key="1">
    <citation type="submission" date="2016-10" db="EMBL/GenBank/DDBJ databases">
        <authorList>
            <person name="de Groot N.N."/>
        </authorList>
    </citation>
    <scope>NUCLEOTIDE SEQUENCE [LARGE SCALE GENOMIC DNA]</scope>
    <source>
        <strain evidence="1 2">CGMCC 1.7659</strain>
    </source>
</reference>
<protein>
    <submittedName>
        <fullName evidence="1">Uncharacterized protein</fullName>
    </submittedName>
</protein>
<keyword evidence="2" id="KW-1185">Reference proteome</keyword>
<organism evidence="1 2">
    <name type="scientific">Dokdonella immobilis</name>
    <dbReference type="NCBI Taxonomy" id="578942"/>
    <lineage>
        <taxon>Bacteria</taxon>
        <taxon>Pseudomonadati</taxon>
        <taxon>Pseudomonadota</taxon>
        <taxon>Gammaproteobacteria</taxon>
        <taxon>Lysobacterales</taxon>
        <taxon>Rhodanobacteraceae</taxon>
        <taxon>Dokdonella</taxon>
    </lineage>
</organism>
<evidence type="ECO:0000313" key="1">
    <source>
        <dbReference type="EMBL" id="SFN31189.1"/>
    </source>
</evidence>
<proteinExistence type="predicted"/>